<dbReference type="GO" id="GO:0005886">
    <property type="term" value="C:plasma membrane"/>
    <property type="evidence" value="ECO:0007669"/>
    <property type="project" value="UniProtKB-SubCell"/>
</dbReference>
<evidence type="ECO:0000256" key="6">
    <source>
        <dbReference type="ARBA" id="ARBA00022989"/>
    </source>
</evidence>
<dbReference type="PANTHER" id="PTHR30465:SF0">
    <property type="entry name" value="OLIGOPEPTIDE TRANSPORT SYSTEM PERMEASE PROTEIN APPB"/>
    <property type="match status" value="1"/>
</dbReference>
<evidence type="ECO:0000256" key="5">
    <source>
        <dbReference type="ARBA" id="ARBA00022692"/>
    </source>
</evidence>
<dbReference type="InterPro" id="IPR035906">
    <property type="entry name" value="MetI-like_sf"/>
</dbReference>
<dbReference type="Pfam" id="PF00528">
    <property type="entry name" value="BPD_transp_1"/>
    <property type="match status" value="1"/>
</dbReference>
<evidence type="ECO:0000313" key="10">
    <source>
        <dbReference type="EMBL" id="ECA3794648.1"/>
    </source>
</evidence>
<feature type="transmembrane region" description="Helical" evidence="8">
    <location>
        <begin position="144"/>
        <end position="167"/>
    </location>
</feature>
<dbReference type="Pfam" id="PF19300">
    <property type="entry name" value="BPD_transp_1_N"/>
    <property type="match status" value="1"/>
</dbReference>
<keyword evidence="6 8" id="KW-1133">Transmembrane helix</keyword>
<dbReference type="EMBL" id="AAHUDZ010000041">
    <property type="protein sequence ID" value="ECA3794648.1"/>
    <property type="molecule type" value="Genomic_DNA"/>
</dbReference>
<sequence>MLLNKFLKKILLLFIMLLVLSFVIFYISRLAPGDPLQSFYNDAIQSMTTQELDAARHRLGLDGSIWKQYTQWLWHLSEGDFGISLKYKRPVIDVISPLIGNTMLLGGCGYVLVFSGAVVIALLCVRFEDTWLDRFICRIGTISFYVPTFWLGIILVLLFSVNLRWLPGSGAYSIGKSDDWLNRLEHMVLPVVVIIASHIWFYAYMIRNKLLDEVRKDYVLLARSKGIGRTRILTKHCLRNMLPTIVNIMAISTPHILSGTYVTETVFNYPGIGLMSISSAKYHDYNLLMILVLITGCFVFISGIIAQFINEIIDPRMRFSESVVL</sequence>
<keyword evidence="5 8" id="KW-0812">Transmembrane</keyword>
<feature type="transmembrane region" description="Helical" evidence="8">
    <location>
        <begin position="103"/>
        <end position="123"/>
    </location>
</feature>
<evidence type="ECO:0000256" key="7">
    <source>
        <dbReference type="ARBA" id="ARBA00023136"/>
    </source>
</evidence>
<keyword evidence="7 8" id="KW-0472">Membrane</keyword>
<dbReference type="AlphaFoldDB" id="A0A5X6EPR1"/>
<gene>
    <name evidence="10" type="ORF">EKG95_23085</name>
</gene>
<comment type="caution">
    <text evidence="10">The sequence shown here is derived from an EMBL/GenBank/DDBJ whole genome shotgun (WGS) entry which is preliminary data.</text>
</comment>
<evidence type="ECO:0000256" key="1">
    <source>
        <dbReference type="ARBA" id="ARBA00004429"/>
    </source>
</evidence>
<dbReference type="InterPro" id="IPR000515">
    <property type="entry name" value="MetI-like"/>
</dbReference>
<feature type="transmembrane region" description="Helical" evidence="8">
    <location>
        <begin position="187"/>
        <end position="206"/>
    </location>
</feature>
<dbReference type="InterPro" id="IPR045621">
    <property type="entry name" value="BPD_transp_1_N"/>
</dbReference>
<organism evidence="10">
    <name type="scientific">Salmonella enterica subsp. enterica serovar Aqua</name>
    <dbReference type="NCBI Taxonomy" id="1302615"/>
    <lineage>
        <taxon>Bacteria</taxon>
        <taxon>Pseudomonadati</taxon>
        <taxon>Pseudomonadota</taxon>
        <taxon>Gammaproteobacteria</taxon>
        <taxon>Enterobacterales</taxon>
        <taxon>Enterobacteriaceae</taxon>
        <taxon>Salmonella</taxon>
    </lineage>
</organism>
<dbReference type="Gene3D" id="1.10.3720.10">
    <property type="entry name" value="MetI-like"/>
    <property type="match status" value="1"/>
</dbReference>
<keyword evidence="3" id="KW-1003">Cell membrane</keyword>
<proteinExistence type="inferred from homology"/>
<protein>
    <submittedName>
        <fullName evidence="10">ABC transporter permease</fullName>
    </submittedName>
</protein>
<reference evidence="10" key="1">
    <citation type="submission" date="2018-12" db="EMBL/GenBank/DDBJ databases">
        <authorList>
            <person name="Ashton P.M."/>
            <person name="Dallman T."/>
            <person name="Nair S."/>
            <person name="De Pinna E."/>
            <person name="Peters T."/>
            <person name="Grant K."/>
        </authorList>
    </citation>
    <scope>NUCLEOTIDE SEQUENCE</scope>
    <source>
        <strain evidence="10">650060</strain>
    </source>
</reference>
<evidence type="ECO:0000256" key="4">
    <source>
        <dbReference type="ARBA" id="ARBA00022519"/>
    </source>
</evidence>
<feature type="domain" description="ABC transmembrane type-1" evidence="9">
    <location>
        <begin position="99"/>
        <end position="306"/>
    </location>
</feature>
<feature type="transmembrane region" description="Helical" evidence="8">
    <location>
        <begin position="12"/>
        <end position="31"/>
    </location>
</feature>
<comment type="similarity">
    <text evidence="8">Belongs to the binding-protein-dependent transport system permease family.</text>
</comment>
<evidence type="ECO:0000256" key="3">
    <source>
        <dbReference type="ARBA" id="ARBA00022475"/>
    </source>
</evidence>
<keyword evidence="2 8" id="KW-0813">Transport</keyword>
<evidence type="ECO:0000259" key="9">
    <source>
        <dbReference type="PROSITE" id="PS50928"/>
    </source>
</evidence>
<dbReference type="PROSITE" id="PS50928">
    <property type="entry name" value="ABC_TM1"/>
    <property type="match status" value="1"/>
</dbReference>
<dbReference type="SUPFAM" id="SSF161098">
    <property type="entry name" value="MetI-like"/>
    <property type="match status" value="1"/>
</dbReference>
<evidence type="ECO:0000256" key="8">
    <source>
        <dbReference type="RuleBase" id="RU363032"/>
    </source>
</evidence>
<feature type="transmembrane region" description="Helical" evidence="8">
    <location>
        <begin position="285"/>
        <end position="309"/>
    </location>
</feature>
<dbReference type="GO" id="GO:0055085">
    <property type="term" value="P:transmembrane transport"/>
    <property type="evidence" value="ECO:0007669"/>
    <property type="project" value="InterPro"/>
</dbReference>
<keyword evidence="4" id="KW-0997">Cell inner membrane</keyword>
<dbReference type="PANTHER" id="PTHR30465">
    <property type="entry name" value="INNER MEMBRANE ABC TRANSPORTER"/>
    <property type="match status" value="1"/>
</dbReference>
<comment type="subcellular location">
    <subcellularLocation>
        <location evidence="1">Cell inner membrane</location>
        <topology evidence="1">Multi-pass membrane protein</topology>
    </subcellularLocation>
    <subcellularLocation>
        <location evidence="8">Cell membrane</location>
        <topology evidence="8">Multi-pass membrane protein</topology>
    </subcellularLocation>
</comment>
<accession>A0A5X6EPR1</accession>
<name>A0A5X6EPR1_SALET</name>
<evidence type="ECO:0000256" key="2">
    <source>
        <dbReference type="ARBA" id="ARBA00022448"/>
    </source>
</evidence>
<dbReference type="CDD" id="cd06261">
    <property type="entry name" value="TM_PBP2"/>
    <property type="match status" value="1"/>
</dbReference>